<feature type="domain" description="Mannosyl-glycoprotein endo-beta-N-acetylglucosamidase-like" evidence="11">
    <location>
        <begin position="128"/>
        <end position="286"/>
    </location>
</feature>
<keyword evidence="7 12" id="KW-0378">Hydrolase</keyword>
<dbReference type="OrthoDB" id="289937at2"/>
<dbReference type="SMART" id="SM00047">
    <property type="entry name" value="LYZ2"/>
    <property type="match status" value="1"/>
</dbReference>
<keyword evidence="8" id="KW-0326">Glycosidase</keyword>
<dbReference type="InterPro" id="IPR002901">
    <property type="entry name" value="MGlyc_endo_b_GlcNAc-like_dom"/>
</dbReference>
<name>A0A437K255_9BURK</name>
<evidence type="ECO:0000256" key="3">
    <source>
        <dbReference type="ARBA" id="ARBA00006880"/>
    </source>
</evidence>
<dbReference type="PANTHER" id="PTHR33308">
    <property type="entry name" value="PEPTIDOGLYCAN HYDROLASE FLGJ"/>
    <property type="match status" value="1"/>
</dbReference>
<comment type="similarity">
    <text evidence="4">In the C-terminal section; belongs to the glycosyl hydrolase 73 family.</text>
</comment>
<dbReference type="GO" id="GO:0016798">
    <property type="term" value="F:hydrolase activity, acting on glycosyl bonds"/>
    <property type="evidence" value="ECO:0007669"/>
    <property type="project" value="UniProtKB-KW"/>
</dbReference>
<keyword evidence="6" id="KW-0574">Periplasm</keyword>
<dbReference type="RefSeq" id="WP_128196450.1">
    <property type="nucleotide sequence ID" value="NZ_SACT01000001.1"/>
</dbReference>
<dbReference type="InterPro" id="IPR051056">
    <property type="entry name" value="Glycosyl_Hydrolase_73"/>
</dbReference>
<evidence type="ECO:0000313" key="13">
    <source>
        <dbReference type="Proteomes" id="UP000288178"/>
    </source>
</evidence>
<evidence type="ECO:0000256" key="2">
    <source>
        <dbReference type="ARBA" id="ARBA00004418"/>
    </source>
</evidence>
<gene>
    <name evidence="12" type="primary">flgJ</name>
    <name evidence="12" type="ORF">ENE75_05720</name>
</gene>
<dbReference type="PANTHER" id="PTHR33308:SF9">
    <property type="entry name" value="PEPTIDOGLYCAN HYDROLASE FLGJ"/>
    <property type="match status" value="1"/>
</dbReference>
<dbReference type="InterPro" id="IPR019301">
    <property type="entry name" value="Flagellar_prot_FlgJ_N"/>
</dbReference>
<evidence type="ECO:0000256" key="8">
    <source>
        <dbReference type="ARBA" id="ARBA00023295"/>
    </source>
</evidence>
<evidence type="ECO:0000256" key="5">
    <source>
        <dbReference type="ARBA" id="ARBA00013433"/>
    </source>
</evidence>
<dbReference type="GO" id="GO:0042597">
    <property type="term" value="C:periplasmic space"/>
    <property type="evidence" value="ECO:0007669"/>
    <property type="project" value="UniProtKB-SubCell"/>
</dbReference>
<dbReference type="GO" id="GO:0071973">
    <property type="term" value="P:bacterial-type flagellum-dependent cell motility"/>
    <property type="evidence" value="ECO:0007669"/>
    <property type="project" value="TreeGrafter"/>
</dbReference>
<evidence type="ECO:0000313" key="12">
    <source>
        <dbReference type="EMBL" id="RVT54343.1"/>
    </source>
</evidence>
<dbReference type="Proteomes" id="UP000288178">
    <property type="component" value="Unassembled WGS sequence"/>
</dbReference>
<dbReference type="PRINTS" id="PR01002">
    <property type="entry name" value="FLGFLGJ"/>
</dbReference>
<evidence type="ECO:0000256" key="4">
    <source>
        <dbReference type="ARBA" id="ARBA00007974"/>
    </source>
</evidence>
<reference evidence="12 13" key="1">
    <citation type="submission" date="2019-01" db="EMBL/GenBank/DDBJ databases">
        <authorList>
            <person name="Chen W.-M."/>
        </authorList>
    </citation>
    <scope>NUCLEOTIDE SEQUENCE [LARGE SCALE GENOMIC DNA]</scope>
    <source>
        <strain evidence="12 13">ICH-3</strain>
    </source>
</reference>
<dbReference type="Gene3D" id="2.10.70.40">
    <property type="entry name" value="peptidoglycan hydrolase"/>
    <property type="match status" value="1"/>
</dbReference>
<dbReference type="Pfam" id="PF01832">
    <property type="entry name" value="Glucosaminidase"/>
    <property type="match status" value="1"/>
</dbReference>
<sequence>MAVNGLAADIRSLESIRTSAKDDPRAAVQAAAKQFEALFMQELLKSMRATTQGEGLMGGGASEELATGMLDQQYATSLTGMPGGLAEALTRQLERSMGLTPGPIPVTIDRRANPMPAPIGAAAERAPRIPEMGAAAFVQQHTRSAQAAEAATGIPAAFMVAQAAHESGWGRREILHADGSPSHNLFGIKAGAGWNGPVAEITTTEYIGGVARKVTAKFRAYASYAESFADYAKLMSNSPRYAAVTQADTPREFAQGLQRAGYATDPAYADKLTAVINTTLRLQRTNG</sequence>
<keyword evidence="12" id="KW-0282">Flagellum</keyword>
<dbReference type="FunFam" id="2.10.70.40:FF:000001">
    <property type="entry name" value="Flagellar assembly peptidoglycan hydrolase FlgJ"/>
    <property type="match status" value="1"/>
</dbReference>
<keyword evidence="13" id="KW-1185">Reference proteome</keyword>
<keyword evidence="9" id="KW-0961">Cell wall biogenesis/degradation</keyword>
<dbReference type="GO" id="GO:0044780">
    <property type="term" value="P:bacterial-type flagellum assembly"/>
    <property type="evidence" value="ECO:0007669"/>
    <property type="project" value="InterPro"/>
</dbReference>
<keyword evidence="12" id="KW-0966">Cell projection</keyword>
<comment type="caution">
    <text evidence="12">The sequence shown here is derived from an EMBL/GenBank/DDBJ whole genome shotgun (WGS) entry which is preliminary data.</text>
</comment>
<keyword evidence="12" id="KW-0969">Cilium</keyword>
<organism evidence="12 13">
    <name type="scientific">Rubrivivax albus</name>
    <dbReference type="NCBI Taxonomy" id="2499835"/>
    <lineage>
        <taxon>Bacteria</taxon>
        <taxon>Pseudomonadati</taxon>
        <taxon>Pseudomonadota</taxon>
        <taxon>Betaproteobacteria</taxon>
        <taxon>Burkholderiales</taxon>
        <taxon>Sphaerotilaceae</taxon>
        <taxon>Rubrivivax</taxon>
    </lineage>
</organism>
<dbReference type="Gene3D" id="1.10.530.10">
    <property type="match status" value="1"/>
</dbReference>
<comment type="subcellular location">
    <subcellularLocation>
        <location evidence="2">Periplasm</location>
    </subcellularLocation>
</comment>
<protein>
    <recommendedName>
        <fullName evidence="5">Peptidoglycan hydrolase FlgJ</fullName>
    </recommendedName>
    <alternativeName>
        <fullName evidence="10">Muramidase FlgJ</fullName>
    </alternativeName>
</protein>
<evidence type="ECO:0000256" key="9">
    <source>
        <dbReference type="ARBA" id="ARBA00023316"/>
    </source>
</evidence>
<accession>A0A437K255</accession>
<evidence type="ECO:0000259" key="11">
    <source>
        <dbReference type="SMART" id="SM00047"/>
    </source>
</evidence>
<dbReference type="EMBL" id="SACT01000001">
    <property type="protein sequence ID" value="RVT54343.1"/>
    <property type="molecule type" value="Genomic_DNA"/>
</dbReference>
<dbReference type="AlphaFoldDB" id="A0A437K255"/>
<dbReference type="GO" id="GO:0071555">
    <property type="term" value="P:cell wall organization"/>
    <property type="evidence" value="ECO:0007669"/>
    <property type="project" value="UniProtKB-KW"/>
</dbReference>
<evidence type="ECO:0000256" key="7">
    <source>
        <dbReference type="ARBA" id="ARBA00022801"/>
    </source>
</evidence>
<evidence type="ECO:0000256" key="6">
    <source>
        <dbReference type="ARBA" id="ARBA00022764"/>
    </source>
</evidence>
<proteinExistence type="inferred from homology"/>
<evidence type="ECO:0000256" key="1">
    <source>
        <dbReference type="ARBA" id="ARBA00002954"/>
    </source>
</evidence>
<comment type="similarity">
    <text evidence="3">In the N-terminal section; belongs to the FlgJ family.</text>
</comment>
<evidence type="ECO:0000256" key="10">
    <source>
        <dbReference type="ARBA" id="ARBA00030835"/>
    </source>
</evidence>
<dbReference type="GO" id="GO:0004040">
    <property type="term" value="F:amidase activity"/>
    <property type="evidence" value="ECO:0007669"/>
    <property type="project" value="InterPro"/>
</dbReference>
<dbReference type="Pfam" id="PF10135">
    <property type="entry name" value="Rod-binding"/>
    <property type="match status" value="1"/>
</dbReference>
<dbReference type="NCBIfam" id="TIGR02541">
    <property type="entry name" value="flagell_FlgJ"/>
    <property type="match status" value="1"/>
</dbReference>
<dbReference type="InterPro" id="IPR013377">
    <property type="entry name" value="FlgJ"/>
</dbReference>
<comment type="function">
    <text evidence="1">Flagellum-specific muramidase which hydrolyzes the peptidoglycan layer to assemble the rod structure in the periplasmic space.</text>
</comment>